<dbReference type="GO" id="GO:0001650">
    <property type="term" value="C:fibrillar center"/>
    <property type="evidence" value="ECO:0007669"/>
    <property type="project" value="TreeGrafter"/>
</dbReference>
<dbReference type="InParanoid" id="G0PGQ6"/>
<dbReference type="eggNOG" id="KOG0367">
    <property type="taxonomic scope" value="Eukaryota"/>
</dbReference>
<evidence type="ECO:0000256" key="1">
    <source>
        <dbReference type="SAM" id="MobiDB-lite"/>
    </source>
</evidence>
<evidence type="ECO:0000313" key="2">
    <source>
        <dbReference type="EMBL" id="EGT55417.1"/>
    </source>
</evidence>
<dbReference type="PANTHER" id="PTHR15319">
    <property type="entry name" value="TATA BOX-BINDING PROTEIN ASSOCIATED FACTOR RNA POLYMERASE I SUBUNIT C"/>
    <property type="match status" value="1"/>
</dbReference>
<gene>
    <name evidence="2" type="ORF">CAEBREN_13783</name>
</gene>
<dbReference type="OrthoDB" id="24893at2759"/>
<name>G0PGQ6_CAEBE</name>
<dbReference type="FunCoup" id="G0PGQ6">
    <property type="interactions" value="295"/>
</dbReference>
<dbReference type="HOGENOM" id="CLU_494856_0_0_1"/>
<organism evidence="3">
    <name type="scientific">Caenorhabditis brenneri</name>
    <name type="common">Nematode worm</name>
    <dbReference type="NCBI Taxonomy" id="135651"/>
    <lineage>
        <taxon>Eukaryota</taxon>
        <taxon>Metazoa</taxon>
        <taxon>Ecdysozoa</taxon>
        <taxon>Nematoda</taxon>
        <taxon>Chromadorea</taxon>
        <taxon>Rhabditida</taxon>
        <taxon>Rhabditina</taxon>
        <taxon>Rhabditomorpha</taxon>
        <taxon>Rhabditoidea</taxon>
        <taxon>Rhabditidae</taxon>
        <taxon>Peloderinae</taxon>
        <taxon>Caenorhabditis</taxon>
    </lineage>
</organism>
<dbReference type="InterPro" id="IPR038801">
    <property type="entry name" value="TAF1C"/>
</dbReference>
<accession>G0PGQ6</accession>
<dbReference type="STRING" id="135651.G0PGQ6"/>
<feature type="region of interest" description="Disordered" evidence="1">
    <location>
        <begin position="1"/>
        <end position="23"/>
    </location>
</feature>
<evidence type="ECO:0000313" key="3">
    <source>
        <dbReference type="Proteomes" id="UP000008068"/>
    </source>
</evidence>
<reference evidence="3" key="1">
    <citation type="submission" date="2011-07" db="EMBL/GenBank/DDBJ databases">
        <authorList>
            <consortium name="Caenorhabditis brenneri Sequencing and Analysis Consortium"/>
            <person name="Wilson R.K."/>
        </authorList>
    </citation>
    <scope>NUCLEOTIDE SEQUENCE [LARGE SCALE GENOMIC DNA]</scope>
    <source>
        <strain evidence="3">PB2801</strain>
    </source>
</reference>
<dbReference type="AlphaFoldDB" id="G0PGQ6"/>
<dbReference type="Proteomes" id="UP000008068">
    <property type="component" value="Unassembled WGS sequence"/>
</dbReference>
<sequence>MYSQPSTSSFSSTSYPPPPPIPAPALYCEPETRDFGQRSFGQRGFGGLLEDWHNPKPDGTTRWIPQYNLQSFWRRHIPPNASSLIEPLIPPRMRRADDFDRMPGHFSYRSNEYELYNRNLLATRFFESNNDESCGVLKIWTVNERSKRKFIECFSVELDENCIPIPETVENLRDFKTKMMPPQKHESRPPKAKEPLLELRTSEWSSNSFTRLFLRSPTLLRMVHFQEKEMEEDNEDEPMIFRKHIPIFNTAVKCFAESHLIEGTLAVVDYGGRTWIHDITSDSPEKANKLEANDQEIYQRATFCDHPQMVAVAGNYHMETVDMRCSGGGFRACTELWRSPVYETRGVREALYLQGIPPPSAVIRHISRVPTTANMYLVMTDATLHLIDDRFPGKHVFGLKHPYSTGTHKMIVSEKVNDSIGNGSTYSIFCLDQLQVLDSSIFLTKIYNHPSGIWSSVSPFYSIGEPADFNRIIRCGKYADPPIISEPTRALSLVEHQKLNHSLLLRQSDDGTIWYQRFSNDASKSDKDKANDESESFERIVKIRNSYESVWKREEHRPVYSDGMGEAYKETPEDLR</sequence>
<keyword evidence="3" id="KW-1185">Reference proteome</keyword>
<dbReference type="EMBL" id="GL380435">
    <property type="protein sequence ID" value="EGT55417.1"/>
    <property type="molecule type" value="Genomic_DNA"/>
</dbReference>
<protein>
    <submittedName>
        <fullName evidence="2">Uncharacterized protein</fullName>
    </submittedName>
</protein>
<dbReference type="PANTHER" id="PTHR15319:SF1">
    <property type="entry name" value="TATA BOX-BINDING PROTEIN-ASSOCIATED FACTOR RNA POLYMERASE I SUBUNIT C"/>
    <property type="match status" value="1"/>
</dbReference>
<proteinExistence type="predicted"/>
<dbReference type="GO" id="GO:0001164">
    <property type="term" value="F:RNA polymerase I core promoter sequence-specific DNA binding"/>
    <property type="evidence" value="ECO:0007669"/>
    <property type="project" value="TreeGrafter"/>
</dbReference>
<feature type="compositionally biased region" description="Low complexity" evidence="1">
    <location>
        <begin position="1"/>
        <end position="14"/>
    </location>
</feature>